<keyword evidence="1" id="KW-0472">Membrane</keyword>
<keyword evidence="1" id="KW-0812">Transmembrane</keyword>
<dbReference type="InParanoid" id="A0A2P5HP59"/>
<dbReference type="STRING" id="158607.A0A2P5HP59"/>
<dbReference type="AlphaFoldDB" id="A0A2P5HP59"/>
<reference evidence="2" key="1">
    <citation type="submission" date="2017-09" db="EMBL/GenBank/DDBJ databases">
        <title>Polyketide synthases of a Diaporthe helianthi virulent isolate.</title>
        <authorList>
            <person name="Baroncelli R."/>
        </authorList>
    </citation>
    <scope>NUCLEOTIDE SEQUENCE [LARGE SCALE GENOMIC DNA]</scope>
    <source>
        <strain evidence="2">7/96</strain>
    </source>
</reference>
<sequence length="274" mass="30684">MAPYNVVLLKDELSLSTWLAVGAALQILFGLAAPRQWVLVPVTLTLAIWGLDFGLQYLGLRNSPYLKDAVRDRHSIMYRERDGSRPQDGLGTKPVAMFLIGVRSNHPLGRFAPKYRKFNEYMDQLYEHADANHLGRTPDWLNNEHAQNNTLCSISYWRSLEELEAFAREPIHIKALKFLFSVGMGPKGNELGVIHEVMVCPPGHWEAVYSNINPWGLGAVKFPMPNGRPGLQGPIYERDPKKLNGMWGRMGNKLKQAEVDEKLAVALGPGGLEG</sequence>
<dbReference type="Proteomes" id="UP000094444">
    <property type="component" value="Unassembled WGS sequence"/>
</dbReference>
<feature type="transmembrane region" description="Helical" evidence="1">
    <location>
        <begin position="38"/>
        <end position="58"/>
    </location>
</feature>
<dbReference type="OrthoDB" id="3202396at2759"/>
<keyword evidence="1" id="KW-1133">Transmembrane helix</keyword>
<comment type="caution">
    <text evidence="2">The sequence shown here is derived from an EMBL/GenBank/DDBJ whole genome shotgun (WGS) entry which is preliminary data.</text>
</comment>
<proteinExistence type="predicted"/>
<evidence type="ECO:0000313" key="2">
    <source>
        <dbReference type="EMBL" id="POS72042.1"/>
    </source>
</evidence>
<accession>A0A2P5HP59</accession>
<dbReference type="InterPro" id="IPR025444">
    <property type="entry name" value="Monooxy_af470"/>
</dbReference>
<gene>
    <name evidence="2" type="ORF">DHEL01_v209563</name>
</gene>
<protein>
    <submittedName>
        <fullName evidence="2">Uncharacterized protein</fullName>
    </submittedName>
</protein>
<feature type="transmembrane region" description="Helical" evidence="1">
    <location>
        <begin position="12"/>
        <end position="32"/>
    </location>
</feature>
<evidence type="ECO:0000256" key="1">
    <source>
        <dbReference type="SAM" id="Phobius"/>
    </source>
</evidence>
<name>A0A2P5HP59_DIAHE</name>
<evidence type="ECO:0000313" key="3">
    <source>
        <dbReference type="Proteomes" id="UP000094444"/>
    </source>
</evidence>
<organism evidence="2 3">
    <name type="scientific">Diaporthe helianthi</name>
    <dbReference type="NCBI Taxonomy" id="158607"/>
    <lineage>
        <taxon>Eukaryota</taxon>
        <taxon>Fungi</taxon>
        <taxon>Dikarya</taxon>
        <taxon>Ascomycota</taxon>
        <taxon>Pezizomycotina</taxon>
        <taxon>Sordariomycetes</taxon>
        <taxon>Sordariomycetidae</taxon>
        <taxon>Diaporthales</taxon>
        <taxon>Diaporthaceae</taxon>
        <taxon>Diaporthe</taxon>
    </lineage>
</organism>
<dbReference type="EMBL" id="MAVT02001100">
    <property type="protein sequence ID" value="POS72042.1"/>
    <property type="molecule type" value="Genomic_DNA"/>
</dbReference>
<dbReference type="Pfam" id="PF13826">
    <property type="entry name" value="Monooxy_af470-like"/>
    <property type="match status" value="1"/>
</dbReference>
<keyword evidence="3" id="KW-1185">Reference proteome</keyword>